<feature type="compositionally biased region" description="Basic residues" evidence="1">
    <location>
        <begin position="1"/>
        <end position="12"/>
    </location>
</feature>
<organism evidence="2 3">
    <name type="scientific">Cellulomonas wangleii</name>
    <dbReference type="NCBI Taxonomy" id="2816956"/>
    <lineage>
        <taxon>Bacteria</taxon>
        <taxon>Bacillati</taxon>
        <taxon>Actinomycetota</taxon>
        <taxon>Actinomycetes</taxon>
        <taxon>Micrococcales</taxon>
        <taxon>Cellulomonadaceae</taxon>
        <taxon>Cellulomonas</taxon>
    </lineage>
</organism>
<gene>
    <name evidence="2" type="ORF">KG103_04350</name>
</gene>
<feature type="region of interest" description="Disordered" evidence="1">
    <location>
        <begin position="1"/>
        <end position="112"/>
    </location>
</feature>
<sequence>MSTARRRPRRAVRPSGTVGSDESVLRSTLPAAPPDPPLPAGRPAALPGAAAPDGPGEGAGARRTSASAGIPADGADDLWRATRSADDSDRGWGREEPSSNDDRLQRDKPPHW</sequence>
<evidence type="ECO:0000313" key="2">
    <source>
        <dbReference type="EMBL" id="QVI63147.1"/>
    </source>
</evidence>
<keyword evidence="3" id="KW-1185">Reference proteome</keyword>
<name>A0ABX8DB93_9CELL</name>
<protein>
    <submittedName>
        <fullName evidence="2">Uncharacterized protein</fullName>
    </submittedName>
</protein>
<evidence type="ECO:0000313" key="3">
    <source>
        <dbReference type="Proteomes" id="UP000677804"/>
    </source>
</evidence>
<feature type="compositionally biased region" description="Low complexity" evidence="1">
    <location>
        <begin position="41"/>
        <end position="54"/>
    </location>
</feature>
<proteinExistence type="predicted"/>
<dbReference type="Proteomes" id="UP000677804">
    <property type="component" value="Chromosome"/>
</dbReference>
<evidence type="ECO:0000256" key="1">
    <source>
        <dbReference type="SAM" id="MobiDB-lite"/>
    </source>
</evidence>
<reference evidence="2 3" key="1">
    <citation type="submission" date="2021-05" db="EMBL/GenBank/DDBJ databases">
        <title>Novel species in genus Cellulomonas.</title>
        <authorList>
            <person name="Zhang G."/>
        </authorList>
    </citation>
    <scope>NUCLEOTIDE SEQUENCE [LARGE SCALE GENOMIC DNA]</scope>
    <source>
        <strain evidence="3">zg-ZUI222</strain>
    </source>
</reference>
<feature type="compositionally biased region" description="Pro residues" evidence="1">
    <location>
        <begin position="31"/>
        <end position="40"/>
    </location>
</feature>
<dbReference type="EMBL" id="CP074405">
    <property type="protein sequence ID" value="QVI63147.1"/>
    <property type="molecule type" value="Genomic_DNA"/>
</dbReference>
<accession>A0ABX8DB93</accession>
<dbReference type="RefSeq" id="WP_207342347.1">
    <property type="nucleotide sequence ID" value="NZ_CP074405.1"/>
</dbReference>
<feature type="compositionally biased region" description="Basic and acidic residues" evidence="1">
    <location>
        <begin position="77"/>
        <end position="112"/>
    </location>
</feature>